<evidence type="ECO:0000313" key="2">
    <source>
        <dbReference type="Proteomes" id="UP000824120"/>
    </source>
</evidence>
<evidence type="ECO:0000313" key="1">
    <source>
        <dbReference type="EMBL" id="KAG5613951.1"/>
    </source>
</evidence>
<proteinExistence type="predicted"/>
<keyword evidence="2" id="KW-1185">Reference proteome</keyword>
<gene>
    <name evidence="1" type="ORF">H5410_013775</name>
</gene>
<protein>
    <submittedName>
        <fullName evidence="1">Uncharacterized protein</fullName>
    </submittedName>
</protein>
<sequence length="87" mass="9850">MERVYPYGQTGPISSPWIFGVPEFRHQFVQKLSCTSVKTLVMELVGPHGKIGLFSRSNELQNRCHFYQKISWTSVKTLAIESVGPHG</sequence>
<dbReference type="AlphaFoldDB" id="A0A9J5ZPG4"/>
<accession>A0A9J5ZPG4</accession>
<dbReference type="Proteomes" id="UP000824120">
    <property type="component" value="Chromosome 3"/>
</dbReference>
<dbReference type="EMBL" id="JACXVP010000003">
    <property type="protein sequence ID" value="KAG5613951.1"/>
    <property type="molecule type" value="Genomic_DNA"/>
</dbReference>
<comment type="caution">
    <text evidence="1">The sequence shown here is derived from an EMBL/GenBank/DDBJ whole genome shotgun (WGS) entry which is preliminary data.</text>
</comment>
<reference evidence="1 2" key="1">
    <citation type="submission" date="2020-09" db="EMBL/GenBank/DDBJ databases">
        <title>De no assembly of potato wild relative species, Solanum commersonii.</title>
        <authorList>
            <person name="Cho K."/>
        </authorList>
    </citation>
    <scope>NUCLEOTIDE SEQUENCE [LARGE SCALE GENOMIC DNA]</scope>
    <source>
        <strain evidence="1">LZ3.2</strain>
        <tissue evidence="1">Leaf</tissue>
    </source>
</reference>
<organism evidence="1 2">
    <name type="scientific">Solanum commersonii</name>
    <name type="common">Commerson's wild potato</name>
    <name type="synonym">Commerson's nightshade</name>
    <dbReference type="NCBI Taxonomy" id="4109"/>
    <lineage>
        <taxon>Eukaryota</taxon>
        <taxon>Viridiplantae</taxon>
        <taxon>Streptophyta</taxon>
        <taxon>Embryophyta</taxon>
        <taxon>Tracheophyta</taxon>
        <taxon>Spermatophyta</taxon>
        <taxon>Magnoliopsida</taxon>
        <taxon>eudicotyledons</taxon>
        <taxon>Gunneridae</taxon>
        <taxon>Pentapetalae</taxon>
        <taxon>asterids</taxon>
        <taxon>lamiids</taxon>
        <taxon>Solanales</taxon>
        <taxon>Solanaceae</taxon>
        <taxon>Solanoideae</taxon>
        <taxon>Solaneae</taxon>
        <taxon>Solanum</taxon>
    </lineage>
</organism>
<name>A0A9J5ZPG4_SOLCO</name>